<reference evidence="1" key="1">
    <citation type="submission" date="2020-01" db="EMBL/GenBank/DDBJ databases">
        <authorList>
            <consortium name="DOE Joint Genome Institute"/>
            <person name="Haridas S."/>
            <person name="Albert R."/>
            <person name="Binder M."/>
            <person name="Bloem J."/>
            <person name="Labutti K."/>
            <person name="Salamov A."/>
            <person name="Andreopoulos B."/>
            <person name="Baker S.E."/>
            <person name="Barry K."/>
            <person name="Bills G."/>
            <person name="Bluhm B.H."/>
            <person name="Cannon C."/>
            <person name="Castanera R."/>
            <person name="Culley D.E."/>
            <person name="Daum C."/>
            <person name="Ezra D."/>
            <person name="Gonzalez J.B."/>
            <person name="Henrissat B."/>
            <person name="Kuo A."/>
            <person name="Liang C."/>
            <person name="Lipzen A."/>
            <person name="Lutzoni F."/>
            <person name="Magnuson J."/>
            <person name="Mondo S."/>
            <person name="Nolan M."/>
            <person name="Ohm R."/>
            <person name="Pangilinan J."/>
            <person name="Park H.-J."/>
            <person name="Ramirez L."/>
            <person name="Alfaro M."/>
            <person name="Sun H."/>
            <person name="Tritt A."/>
            <person name="Yoshinaga Y."/>
            <person name="Zwiers L.-H."/>
            <person name="Turgeon B.G."/>
            <person name="Goodwin S.B."/>
            <person name="Spatafora J.W."/>
            <person name="Crous P.W."/>
            <person name="Grigoriev I.V."/>
        </authorList>
    </citation>
    <scope>NUCLEOTIDE SEQUENCE</scope>
    <source>
        <strain evidence="1">P77</strain>
    </source>
</reference>
<organism evidence="1 2">
    <name type="scientific">Decorospora gaudefroyi</name>
    <dbReference type="NCBI Taxonomy" id="184978"/>
    <lineage>
        <taxon>Eukaryota</taxon>
        <taxon>Fungi</taxon>
        <taxon>Dikarya</taxon>
        <taxon>Ascomycota</taxon>
        <taxon>Pezizomycotina</taxon>
        <taxon>Dothideomycetes</taxon>
        <taxon>Pleosporomycetidae</taxon>
        <taxon>Pleosporales</taxon>
        <taxon>Pleosporineae</taxon>
        <taxon>Pleosporaceae</taxon>
        <taxon>Decorospora</taxon>
    </lineage>
</organism>
<keyword evidence="2" id="KW-1185">Reference proteome</keyword>
<dbReference type="Proteomes" id="UP000800040">
    <property type="component" value="Unassembled WGS sequence"/>
</dbReference>
<sequence>MAKLNAHTISPSLATSLPLSLPRTDISHTTLLHYIKTTIAKTFGGGGMVQNARHDVYSRLYVPYSPYCLVYLECVVKKSVSSVLFCPLSDGSFITMLLNRIHGYANVFRCRIMSISKNVSCLSLPDGPTRSYFGSARFRSCTPP</sequence>
<dbReference type="AlphaFoldDB" id="A0A6A5KFU4"/>
<proteinExistence type="predicted"/>
<evidence type="ECO:0000313" key="1">
    <source>
        <dbReference type="EMBL" id="KAF1834172.1"/>
    </source>
</evidence>
<gene>
    <name evidence="1" type="ORF">BDW02DRAFT_347738</name>
</gene>
<evidence type="ECO:0000313" key="2">
    <source>
        <dbReference type="Proteomes" id="UP000800040"/>
    </source>
</evidence>
<dbReference type="EMBL" id="ML975306">
    <property type="protein sequence ID" value="KAF1834172.1"/>
    <property type="molecule type" value="Genomic_DNA"/>
</dbReference>
<accession>A0A6A5KFU4</accession>
<name>A0A6A5KFU4_9PLEO</name>
<protein>
    <submittedName>
        <fullName evidence="1">Uncharacterized protein</fullName>
    </submittedName>
</protein>